<gene>
    <name evidence="2" type="ORF">GSOID_T00014275001</name>
</gene>
<reference evidence="2" key="1">
    <citation type="journal article" date="2010" name="Science">
        <title>Plasticity of animal genome architecture unmasked by rapid evolution of a pelagic tunicate.</title>
        <authorList>
            <person name="Denoeud F."/>
            <person name="Henriet S."/>
            <person name="Mungpakdee S."/>
            <person name="Aury J.M."/>
            <person name="Da Silva C."/>
            <person name="Brinkmann H."/>
            <person name="Mikhaleva J."/>
            <person name="Olsen L.C."/>
            <person name="Jubin C."/>
            <person name="Canestro C."/>
            <person name="Bouquet J.M."/>
            <person name="Danks G."/>
            <person name="Poulain J."/>
            <person name="Campsteijn C."/>
            <person name="Adamski M."/>
            <person name="Cross I."/>
            <person name="Yadetie F."/>
            <person name="Muffato M."/>
            <person name="Louis A."/>
            <person name="Butcher S."/>
            <person name="Tsagkogeorga G."/>
            <person name="Konrad A."/>
            <person name="Singh S."/>
            <person name="Jensen M.F."/>
            <person name="Cong E.H."/>
            <person name="Eikeseth-Otteraa H."/>
            <person name="Noel B."/>
            <person name="Anthouard V."/>
            <person name="Porcel B.M."/>
            <person name="Kachouri-Lafond R."/>
            <person name="Nishino A."/>
            <person name="Ugolini M."/>
            <person name="Chourrout P."/>
            <person name="Nishida H."/>
            <person name="Aasland R."/>
            <person name="Huzurbazar S."/>
            <person name="Westhof E."/>
            <person name="Delsuc F."/>
            <person name="Lehrach H."/>
            <person name="Reinhardt R."/>
            <person name="Weissenbach J."/>
            <person name="Roy S.W."/>
            <person name="Artiguenave F."/>
            <person name="Postlethwait J.H."/>
            <person name="Manak J.R."/>
            <person name="Thompson E.M."/>
            <person name="Jaillon O."/>
            <person name="Du Pasquier L."/>
            <person name="Boudinot P."/>
            <person name="Liberles D.A."/>
            <person name="Volff J.N."/>
            <person name="Philippe H."/>
            <person name="Lenhard B."/>
            <person name="Roest Crollius H."/>
            <person name="Wincker P."/>
            <person name="Chourrout D."/>
        </authorList>
    </citation>
    <scope>NUCLEOTIDE SEQUENCE [LARGE SCALE GENOMIC DNA]</scope>
</reference>
<evidence type="ECO:0000313" key="3">
    <source>
        <dbReference type="Proteomes" id="UP000001307"/>
    </source>
</evidence>
<evidence type="ECO:0000259" key="1">
    <source>
        <dbReference type="PROSITE" id="PS51382"/>
    </source>
</evidence>
<dbReference type="InParanoid" id="E4XKR0"/>
<feature type="domain" description="SPX" evidence="1">
    <location>
        <begin position="1"/>
        <end position="98"/>
    </location>
</feature>
<dbReference type="PROSITE" id="PS51382">
    <property type="entry name" value="SPX"/>
    <property type="match status" value="1"/>
</dbReference>
<dbReference type="InterPro" id="IPR004331">
    <property type="entry name" value="SPX_dom"/>
</dbReference>
<dbReference type="Pfam" id="PF03105">
    <property type="entry name" value="SPX"/>
    <property type="match status" value="1"/>
</dbReference>
<protein>
    <recommendedName>
        <fullName evidence="1">SPX domain-containing protein</fullName>
    </recommendedName>
</protein>
<dbReference type="AlphaFoldDB" id="E4XKR0"/>
<dbReference type="EMBL" id="FN653066">
    <property type="protein sequence ID" value="CBY24976.1"/>
    <property type="molecule type" value="Genomic_DNA"/>
</dbReference>
<name>E4XKR0_OIKDI</name>
<sequence>RFFMDRLGYIQKTLEHLDSVLSGVCASLYRNKEASKGAKNAQSGQERTGEWLSSSIPELYLLTKKLELFRELNIEAFRKLLKKYDKRRRSTDGARTFEAFRFPFDEAAANVLENLEKKMIKLVGDRKRAMTSLRVPGLSQEKVKLS</sequence>
<proteinExistence type="predicted"/>
<evidence type="ECO:0000313" key="2">
    <source>
        <dbReference type="EMBL" id="CBY24976.1"/>
    </source>
</evidence>
<organism evidence="2">
    <name type="scientific">Oikopleura dioica</name>
    <name type="common">Tunicate</name>
    <dbReference type="NCBI Taxonomy" id="34765"/>
    <lineage>
        <taxon>Eukaryota</taxon>
        <taxon>Metazoa</taxon>
        <taxon>Chordata</taxon>
        <taxon>Tunicata</taxon>
        <taxon>Appendicularia</taxon>
        <taxon>Copelata</taxon>
        <taxon>Oikopleuridae</taxon>
        <taxon>Oikopleura</taxon>
    </lineage>
</organism>
<keyword evidence="3" id="KW-1185">Reference proteome</keyword>
<accession>E4XKR0</accession>
<dbReference type="Proteomes" id="UP000001307">
    <property type="component" value="Unassembled WGS sequence"/>
</dbReference>
<feature type="non-terminal residue" evidence="2">
    <location>
        <position position="1"/>
    </location>
</feature>